<dbReference type="InterPro" id="IPR013217">
    <property type="entry name" value="Methyltransf_12"/>
</dbReference>
<feature type="domain" description="Methyltransferase type 12" evidence="2">
    <location>
        <begin position="21"/>
        <end position="90"/>
    </location>
</feature>
<dbReference type="EMBL" id="QEYI01000003">
    <property type="protein sequence ID" value="PWE21739.1"/>
    <property type="molecule type" value="Genomic_DNA"/>
</dbReference>
<dbReference type="InterPro" id="IPR013216">
    <property type="entry name" value="Methyltransf_11"/>
</dbReference>
<dbReference type="PANTHER" id="PTHR43861">
    <property type="entry name" value="TRANS-ACONITATE 2-METHYLTRANSFERASE-RELATED"/>
    <property type="match status" value="1"/>
</dbReference>
<accession>A0A2U2C140</accession>
<gene>
    <name evidence="3" type="ORF">DF188_05870</name>
</gene>
<organism evidence="3 4">
    <name type="scientific">Aliarcobacter skirrowii</name>
    <dbReference type="NCBI Taxonomy" id="28200"/>
    <lineage>
        <taxon>Bacteria</taxon>
        <taxon>Pseudomonadati</taxon>
        <taxon>Campylobacterota</taxon>
        <taxon>Epsilonproteobacteria</taxon>
        <taxon>Campylobacterales</taxon>
        <taxon>Arcobacteraceae</taxon>
        <taxon>Aliarcobacter</taxon>
    </lineage>
</organism>
<name>A0A2U2C140_9BACT</name>
<dbReference type="AlphaFoldDB" id="A0A2U2C140"/>
<dbReference type="Pfam" id="PF08241">
    <property type="entry name" value="Methyltransf_11"/>
    <property type="match status" value="1"/>
</dbReference>
<dbReference type="CDD" id="cd02440">
    <property type="entry name" value="AdoMet_MTases"/>
    <property type="match status" value="2"/>
</dbReference>
<comment type="caution">
    <text evidence="3">The sequence shown here is derived from an EMBL/GenBank/DDBJ whole genome shotgun (WGS) entry which is preliminary data.</text>
</comment>
<evidence type="ECO:0000313" key="4">
    <source>
        <dbReference type="Proteomes" id="UP000245014"/>
    </source>
</evidence>
<evidence type="ECO:0000259" key="2">
    <source>
        <dbReference type="Pfam" id="PF08242"/>
    </source>
</evidence>
<protein>
    <submittedName>
        <fullName evidence="3">Uncharacterized protein</fullName>
    </submittedName>
</protein>
<dbReference type="RefSeq" id="WP_109158439.1">
    <property type="nucleotide sequence ID" value="NZ_QEYI01000003.1"/>
</dbReference>
<dbReference type="GO" id="GO:0008757">
    <property type="term" value="F:S-adenosylmethionine-dependent methyltransferase activity"/>
    <property type="evidence" value="ECO:0007669"/>
    <property type="project" value="InterPro"/>
</dbReference>
<sequence>MAQYKLKLLKNIGLEKQKSVLDVGCGDLEIVKNLFFENYTGVDISAQAVANGKTKFPHFDFYNFELEKEKITNADTVLCLDVLIHQPTKQSYDELIKFVTTKANKRVVISGYERQSDSSHMCFFYENIKESLEKTKLFKYIYKVGEYRGLGMYVADKGELLETNMPNDINNETIDEALKIKTINNDLLLETVTFSRVNFAWYTKHYPRLYEYPWFLEKLGRDLEGVKIADFGAGVTPLPLQLAQRGANVFTIDKHEIKRDIKHIEKANEWGFFDYSVLDSAVQSYNQALDEHTFEKESLDVWYSISVVEHMPAFVRRVIFKIMADSLRSGGRLFLTIDLVKNSNKLWNMAEGKIVEDENEHGTFESFISELEELGFEIEEKEIYRMPKDERVDIAMISGIKKGSN</sequence>
<evidence type="ECO:0000313" key="3">
    <source>
        <dbReference type="EMBL" id="PWE21739.1"/>
    </source>
</evidence>
<dbReference type="Gene3D" id="3.40.50.150">
    <property type="entry name" value="Vaccinia Virus protein VP39"/>
    <property type="match status" value="2"/>
</dbReference>
<proteinExistence type="predicted"/>
<feature type="domain" description="Methyltransferase type 11" evidence="1">
    <location>
        <begin position="230"/>
        <end position="335"/>
    </location>
</feature>
<evidence type="ECO:0000259" key="1">
    <source>
        <dbReference type="Pfam" id="PF08241"/>
    </source>
</evidence>
<dbReference type="Proteomes" id="UP000245014">
    <property type="component" value="Unassembled WGS sequence"/>
</dbReference>
<dbReference type="Pfam" id="PF08242">
    <property type="entry name" value="Methyltransf_12"/>
    <property type="match status" value="1"/>
</dbReference>
<dbReference type="SUPFAM" id="SSF53335">
    <property type="entry name" value="S-adenosyl-L-methionine-dependent methyltransferases"/>
    <property type="match status" value="2"/>
</dbReference>
<reference evidence="3 4" key="1">
    <citation type="submission" date="2018-05" db="EMBL/GenBank/DDBJ databases">
        <title>Antimicrobial susceptibility testing and genomic analysis of Arcobacter skirrowii strains and one Arcobacter butzleri isolated from German poultry farms.</title>
        <authorList>
            <person name="Haenel I."/>
            <person name="Hotzel H."/>
            <person name="Tomaso H."/>
            <person name="Busch A."/>
        </authorList>
    </citation>
    <scope>NUCLEOTIDE SEQUENCE [LARGE SCALE GENOMIC DNA]</scope>
    <source>
        <strain evidence="4">v</strain>
    </source>
</reference>
<dbReference type="InterPro" id="IPR029063">
    <property type="entry name" value="SAM-dependent_MTases_sf"/>
</dbReference>